<accession>M3DKN0</accession>
<feature type="compositionally biased region" description="Basic and acidic residues" evidence="1">
    <location>
        <begin position="239"/>
        <end position="250"/>
    </location>
</feature>
<feature type="region of interest" description="Disordered" evidence="1">
    <location>
        <begin position="13"/>
        <end position="250"/>
    </location>
</feature>
<dbReference type="AntiFam" id="ANF00057">
    <property type="entry name" value="Translation of E. coli type CRISPR repeat"/>
</dbReference>
<evidence type="ECO:0000313" key="3">
    <source>
        <dbReference type="Proteomes" id="UP000011732"/>
    </source>
</evidence>
<dbReference type="EMBL" id="AOHP01000019">
    <property type="protein sequence ID" value="EMF30525.1"/>
    <property type="molecule type" value="Genomic_DNA"/>
</dbReference>
<feature type="compositionally biased region" description="Basic and acidic residues" evidence="1">
    <location>
        <begin position="179"/>
        <end position="196"/>
    </location>
</feature>
<evidence type="ECO:0000313" key="2">
    <source>
        <dbReference type="EMBL" id="EMF30525.1"/>
    </source>
</evidence>
<reference evidence="2 3" key="1">
    <citation type="journal article" date="2013" name="Genome Announc.">
        <title>Draft Genome Sequence of Streptomyces gancidicus Strain BKS 13-15.</title>
        <authorList>
            <person name="Kumar S."/>
            <person name="Kaur N."/>
            <person name="Singh N.K."/>
            <person name="Raghava G.P."/>
            <person name="Mayilraj S."/>
        </authorList>
    </citation>
    <scope>NUCLEOTIDE SEQUENCE [LARGE SCALE GENOMIC DNA]</scope>
    <source>
        <strain evidence="2 3">BKS 13-15</strain>
    </source>
</reference>
<comment type="caution">
    <text evidence="2">The sequence shown here is derived from an EMBL/GenBank/DDBJ whole genome shotgun (WGS) entry which is preliminary data.</text>
</comment>
<keyword evidence="3" id="KW-1185">Reference proteome</keyword>
<sequence>RVGGEDARQLFARALADGTPPRRRGGLALPAELGGRLRNTPASAGRTSASRSGGRRTTEPPRVGGEDACPPGGLVVAPGTPPRRRGGRLPARRPRRRPRNPPASAGRTPARPAASSSTPEHPRVGGEDSRASALPAVVPGTPPRRRGGPGTQQRRPGPCRNTPASAGRTRFVLDSYGNDPEHPRVSGEDAGCREAGPRCGGTPPRRRGGQSRGMENPRRGGNTPASAGRTWPWMARSPRPTEHPRVGGED</sequence>
<proteinExistence type="predicted"/>
<organism evidence="2 3">
    <name type="scientific">Streptomyces gancidicus BKS 13-15</name>
    <dbReference type="NCBI Taxonomy" id="1284664"/>
    <lineage>
        <taxon>Bacteria</taxon>
        <taxon>Bacillati</taxon>
        <taxon>Actinomycetota</taxon>
        <taxon>Actinomycetes</taxon>
        <taxon>Kitasatosporales</taxon>
        <taxon>Streptomycetaceae</taxon>
        <taxon>Streptomyces</taxon>
        <taxon>Streptomyces pseudogriseolus group</taxon>
    </lineage>
</organism>
<feature type="non-terminal residue" evidence="2">
    <location>
        <position position="250"/>
    </location>
</feature>
<protein>
    <submittedName>
        <fullName evidence="2">Uncharacterized protein</fullName>
    </submittedName>
</protein>
<feature type="compositionally biased region" description="Basic residues" evidence="1">
    <location>
        <begin position="82"/>
        <end position="99"/>
    </location>
</feature>
<evidence type="ECO:0000256" key="1">
    <source>
        <dbReference type="SAM" id="MobiDB-lite"/>
    </source>
</evidence>
<dbReference type="AlphaFoldDB" id="M3DKN0"/>
<feature type="compositionally biased region" description="Basic and acidic residues" evidence="1">
    <location>
        <begin position="120"/>
        <end position="130"/>
    </location>
</feature>
<feature type="compositionally biased region" description="Low complexity" evidence="1">
    <location>
        <begin position="42"/>
        <end position="52"/>
    </location>
</feature>
<dbReference type="Proteomes" id="UP000011732">
    <property type="component" value="Unassembled WGS sequence"/>
</dbReference>
<gene>
    <name evidence="2" type="ORF">H114_03359</name>
</gene>
<feature type="non-terminal residue" evidence="2">
    <location>
        <position position="1"/>
    </location>
</feature>
<name>M3DKN0_STREZ</name>